<keyword evidence="2" id="KW-0479">Metal-binding</keyword>
<dbReference type="InterPro" id="IPR036922">
    <property type="entry name" value="Rieske_2Fe-2S_sf"/>
</dbReference>
<dbReference type="AlphaFoldDB" id="A0A267EU96"/>
<feature type="domain" description="Rieske" evidence="6">
    <location>
        <begin position="512"/>
        <end position="611"/>
    </location>
</feature>
<feature type="compositionally biased region" description="Basic and acidic residues" evidence="5">
    <location>
        <begin position="385"/>
        <end position="394"/>
    </location>
</feature>
<feature type="region of interest" description="Disordered" evidence="5">
    <location>
        <begin position="369"/>
        <end position="396"/>
    </location>
</feature>
<dbReference type="EMBL" id="NIVC01001693">
    <property type="protein sequence ID" value="PAA65016.1"/>
    <property type="molecule type" value="Genomic_DNA"/>
</dbReference>
<dbReference type="InterPro" id="IPR017941">
    <property type="entry name" value="Rieske_2Fe-2S"/>
</dbReference>
<dbReference type="PANTHER" id="PTHR21496">
    <property type="entry name" value="FERREDOXIN-RELATED"/>
    <property type="match status" value="1"/>
</dbReference>
<dbReference type="Pfam" id="PF00355">
    <property type="entry name" value="Rieske"/>
    <property type="match status" value="1"/>
</dbReference>
<dbReference type="PANTHER" id="PTHR21496:SF23">
    <property type="entry name" value="3-PHENYLPROPIONATE_CINNAMIC ACID DIOXYGENASE FERREDOXIN SUBUNIT"/>
    <property type="match status" value="1"/>
</dbReference>
<comment type="caution">
    <text evidence="7">The sequence shown here is derived from an EMBL/GenBank/DDBJ whole genome shotgun (WGS) entry which is preliminary data.</text>
</comment>
<evidence type="ECO:0000256" key="2">
    <source>
        <dbReference type="ARBA" id="ARBA00022723"/>
    </source>
</evidence>
<sequence length="631" mass="68702">NRMPSISLAKNPSEAASHLSGLTHQHPVKPPHHHSGSGGYRLLSDLSAIDGAKKQWHSEPPPVVAAVAYQPLAGVPTYSGCVTSIPCAVRLRTVDSGCWEHLSQPSPSQDDAALNSSSCSDWWWKLEPLPGCRQSVSASSLLSADDEEIKSDSVTAALDERIEQLVRARASGLAADELAPYAGAAKTIPSVPAAAAQPLTSQLPLSGVGSSNLMSMPMHLEGVEEEEEAEVEDDEDDEAMLTAAYSTRARLVKSPDNKTNNKRKSQSRKPDIDRECPPGIAMAAYPQPIGYAADVAGVRLLPVRLPAPDEARRRHLLAERSAAVAVATADASAADLAAGLSAASGRPRELVPYAGWTLREVQLAESVADANANDNDDDDYDDDEAPRAHPEPERYQPLTQLTPYAGGEKILPGIAYSPFLVRQQMRTPRWQRRRRRLSIVERPLSDCRVDEAVLLNQRIFMLLPDLLFDDLKDLLPTVITVDSPDGRAPLPPSLSASSSSAPKPVTMATLARHRSARPPLCDTVRQNGMELALLRIGDAAFACDLRCPHAGGPMNFGQLVNDYNGDCLLRCPWHGYTFNLFANGEIHSPSSRTDLRLRMYPVERDQLGRLYIGYDQLSKLWFSYTPAEELF</sequence>
<evidence type="ECO:0000256" key="4">
    <source>
        <dbReference type="ARBA" id="ARBA00023014"/>
    </source>
</evidence>
<keyword evidence="1" id="KW-0001">2Fe-2S</keyword>
<keyword evidence="8" id="KW-1185">Reference proteome</keyword>
<dbReference type="SUPFAM" id="SSF50022">
    <property type="entry name" value="ISP domain"/>
    <property type="match status" value="1"/>
</dbReference>
<dbReference type="GO" id="GO:0051537">
    <property type="term" value="F:2 iron, 2 sulfur cluster binding"/>
    <property type="evidence" value="ECO:0007669"/>
    <property type="project" value="UniProtKB-KW"/>
</dbReference>
<feature type="compositionally biased region" description="Basic residues" evidence="5">
    <location>
        <begin position="26"/>
        <end position="35"/>
    </location>
</feature>
<protein>
    <recommendedName>
        <fullName evidence="6">Rieske domain-containing protein</fullName>
    </recommendedName>
</protein>
<dbReference type="Proteomes" id="UP000215902">
    <property type="component" value="Unassembled WGS sequence"/>
</dbReference>
<keyword evidence="4" id="KW-0411">Iron-sulfur</keyword>
<reference evidence="7 8" key="1">
    <citation type="submission" date="2017-06" db="EMBL/GenBank/DDBJ databases">
        <title>A platform for efficient transgenesis in Macrostomum lignano, a flatworm model organism for stem cell research.</title>
        <authorList>
            <person name="Berezikov E."/>
        </authorList>
    </citation>
    <scope>NUCLEOTIDE SEQUENCE [LARGE SCALE GENOMIC DNA]</scope>
    <source>
        <strain evidence="7">DV1</strain>
        <tissue evidence="7">Whole organism</tissue>
    </source>
</reference>
<feature type="compositionally biased region" description="Acidic residues" evidence="5">
    <location>
        <begin position="374"/>
        <end position="384"/>
    </location>
</feature>
<dbReference type="CDD" id="cd03467">
    <property type="entry name" value="Rieske"/>
    <property type="match status" value="1"/>
</dbReference>
<proteinExistence type="predicted"/>
<feature type="region of interest" description="Disordered" evidence="5">
    <location>
        <begin position="245"/>
        <end position="278"/>
    </location>
</feature>
<dbReference type="GO" id="GO:0046872">
    <property type="term" value="F:metal ion binding"/>
    <property type="evidence" value="ECO:0007669"/>
    <property type="project" value="UniProtKB-KW"/>
</dbReference>
<accession>A0A267EU96</accession>
<feature type="region of interest" description="Disordered" evidence="5">
    <location>
        <begin position="1"/>
        <end position="37"/>
    </location>
</feature>
<keyword evidence="3" id="KW-0408">Iron</keyword>
<evidence type="ECO:0000256" key="1">
    <source>
        <dbReference type="ARBA" id="ARBA00022714"/>
    </source>
</evidence>
<evidence type="ECO:0000256" key="3">
    <source>
        <dbReference type="ARBA" id="ARBA00023004"/>
    </source>
</evidence>
<feature type="non-terminal residue" evidence="7">
    <location>
        <position position="1"/>
    </location>
</feature>
<dbReference type="Gene3D" id="2.102.10.10">
    <property type="entry name" value="Rieske [2Fe-2S] iron-sulphur domain"/>
    <property type="match status" value="1"/>
</dbReference>
<dbReference type="OrthoDB" id="426882at2759"/>
<evidence type="ECO:0000313" key="8">
    <source>
        <dbReference type="Proteomes" id="UP000215902"/>
    </source>
</evidence>
<gene>
    <name evidence="7" type="ORF">BOX15_Mlig014252g1</name>
</gene>
<name>A0A267EU96_9PLAT</name>
<organism evidence="7 8">
    <name type="scientific">Macrostomum lignano</name>
    <dbReference type="NCBI Taxonomy" id="282301"/>
    <lineage>
        <taxon>Eukaryota</taxon>
        <taxon>Metazoa</taxon>
        <taxon>Spiralia</taxon>
        <taxon>Lophotrochozoa</taxon>
        <taxon>Platyhelminthes</taxon>
        <taxon>Rhabditophora</taxon>
        <taxon>Macrostomorpha</taxon>
        <taxon>Macrostomida</taxon>
        <taxon>Macrostomidae</taxon>
        <taxon>Macrostomum</taxon>
    </lineage>
</organism>
<evidence type="ECO:0000259" key="6">
    <source>
        <dbReference type="PROSITE" id="PS51296"/>
    </source>
</evidence>
<evidence type="ECO:0000313" key="7">
    <source>
        <dbReference type="EMBL" id="PAA65016.1"/>
    </source>
</evidence>
<dbReference type="PROSITE" id="PS51296">
    <property type="entry name" value="RIESKE"/>
    <property type="match status" value="1"/>
</dbReference>
<evidence type="ECO:0000256" key="5">
    <source>
        <dbReference type="SAM" id="MobiDB-lite"/>
    </source>
</evidence>